<accession>A0A840L674</accession>
<dbReference type="InterPro" id="IPR019886">
    <property type="entry name" value="Na_symporter_ssu"/>
</dbReference>
<sequence length="99" mass="11566">MDMPDYDALNQRSQQVAAARSAYWRRTRRLTVALLLAWFLVSFVLIYFARQLSFEFFGWPFGFWVASQGAVAVFCLIVAYYAWAMRRLDELARADEPQA</sequence>
<gene>
    <name evidence="3" type="ORF">HNP55_000677</name>
</gene>
<dbReference type="Proteomes" id="UP000562027">
    <property type="component" value="Unassembled WGS sequence"/>
</dbReference>
<feature type="domain" description="Sodium symporter small subunit" evidence="2">
    <location>
        <begin position="21"/>
        <end position="90"/>
    </location>
</feature>
<name>A0A840L674_9BURK</name>
<keyword evidence="4" id="KW-1185">Reference proteome</keyword>
<dbReference type="RefSeq" id="WP_348648649.1">
    <property type="nucleotide sequence ID" value="NZ_JACHLP010000001.1"/>
</dbReference>
<evidence type="ECO:0000259" key="2">
    <source>
        <dbReference type="Pfam" id="PF13937"/>
    </source>
</evidence>
<proteinExistence type="predicted"/>
<keyword evidence="1" id="KW-1133">Transmembrane helix</keyword>
<dbReference type="EMBL" id="JACHLP010000001">
    <property type="protein sequence ID" value="MBB4842182.1"/>
    <property type="molecule type" value="Genomic_DNA"/>
</dbReference>
<reference evidence="3 4" key="1">
    <citation type="submission" date="2020-08" db="EMBL/GenBank/DDBJ databases">
        <title>Functional genomics of gut bacteria from endangered species of beetles.</title>
        <authorList>
            <person name="Carlos-Shanley C."/>
        </authorList>
    </citation>
    <scope>NUCLEOTIDE SEQUENCE [LARGE SCALE GENOMIC DNA]</scope>
    <source>
        <strain evidence="3 4">S00239</strain>
    </source>
</reference>
<feature type="transmembrane region" description="Helical" evidence="1">
    <location>
        <begin position="30"/>
        <end position="49"/>
    </location>
</feature>
<dbReference type="NCBIfam" id="TIGR03647">
    <property type="entry name" value="Na_symport_sm"/>
    <property type="match status" value="1"/>
</dbReference>
<evidence type="ECO:0000313" key="3">
    <source>
        <dbReference type="EMBL" id="MBB4842182.1"/>
    </source>
</evidence>
<feature type="transmembrane region" description="Helical" evidence="1">
    <location>
        <begin position="61"/>
        <end position="83"/>
    </location>
</feature>
<organism evidence="3 4">
    <name type="scientific">Roseateles oligotrophus</name>
    <dbReference type="NCBI Taxonomy" id="1769250"/>
    <lineage>
        <taxon>Bacteria</taxon>
        <taxon>Pseudomonadati</taxon>
        <taxon>Pseudomonadota</taxon>
        <taxon>Betaproteobacteria</taxon>
        <taxon>Burkholderiales</taxon>
        <taxon>Sphaerotilaceae</taxon>
        <taxon>Roseateles</taxon>
    </lineage>
</organism>
<keyword evidence="1" id="KW-0812">Transmembrane</keyword>
<protein>
    <submittedName>
        <fullName evidence="3">Putative solute:sodium symporter small subunit</fullName>
    </submittedName>
</protein>
<evidence type="ECO:0000313" key="4">
    <source>
        <dbReference type="Proteomes" id="UP000562027"/>
    </source>
</evidence>
<dbReference type="Pfam" id="PF13937">
    <property type="entry name" value="DUF4212"/>
    <property type="match status" value="1"/>
</dbReference>
<evidence type="ECO:0000256" key="1">
    <source>
        <dbReference type="SAM" id="Phobius"/>
    </source>
</evidence>
<keyword evidence="1" id="KW-0472">Membrane</keyword>
<comment type="caution">
    <text evidence="3">The sequence shown here is derived from an EMBL/GenBank/DDBJ whole genome shotgun (WGS) entry which is preliminary data.</text>
</comment>
<dbReference type="AlphaFoldDB" id="A0A840L674"/>